<dbReference type="InterPro" id="IPR036757">
    <property type="entry name" value="TFR-like_dimer_dom_sf"/>
</dbReference>
<dbReference type="PANTHER" id="PTHR10404:SF46">
    <property type="entry name" value="VACUOLAR PROTEIN SORTING-ASSOCIATED PROTEIN 70"/>
    <property type="match status" value="1"/>
</dbReference>
<dbReference type="Gene3D" id="1.20.930.40">
    <property type="entry name" value="Transferrin receptor-like, dimerisation domain"/>
    <property type="match status" value="1"/>
</dbReference>
<comment type="caution">
    <text evidence="2">The sequence shown here is derived from an EMBL/GenBank/DDBJ whole genome shotgun (WGS) entry which is preliminary data.</text>
</comment>
<dbReference type="FunFam" id="1.20.930.40:FF:000007">
    <property type="entry name" value="Uncharacterized protein"/>
    <property type="match status" value="1"/>
</dbReference>
<dbReference type="InterPro" id="IPR007365">
    <property type="entry name" value="TFR-like_dimer_dom"/>
</dbReference>
<dbReference type="AlphaFoldDB" id="A0ABD3FBV3"/>
<dbReference type="PANTHER" id="PTHR10404">
    <property type="entry name" value="N-ACETYLATED-ALPHA-LINKED ACIDIC DIPEPTIDASE"/>
    <property type="match status" value="1"/>
</dbReference>
<dbReference type="Proteomes" id="UP001632037">
    <property type="component" value="Unassembled WGS sequence"/>
</dbReference>
<dbReference type="SUPFAM" id="SSF47672">
    <property type="entry name" value="Transferrin receptor-like dimerisation domain"/>
    <property type="match status" value="1"/>
</dbReference>
<evidence type="ECO:0000313" key="3">
    <source>
        <dbReference type="Proteomes" id="UP001632037"/>
    </source>
</evidence>
<dbReference type="EMBL" id="JBIMZQ010000028">
    <property type="protein sequence ID" value="KAL3663410.1"/>
    <property type="molecule type" value="Genomic_DNA"/>
</dbReference>
<evidence type="ECO:0000313" key="2">
    <source>
        <dbReference type="EMBL" id="KAL3663410.1"/>
    </source>
</evidence>
<name>A0ABD3FBV3_9STRA</name>
<reference evidence="2 3" key="1">
    <citation type="submission" date="2024-09" db="EMBL/GenBank/DDBJ databases">
        <title>Genome sequencing and assembly of Phytophthora oleae, isolate VK10A, causative agent of rot of olive drupes.</title>
        <authorList>
            <person name="Conti Taguali S."/>
            <person name="Riolo M."/>
            <person name="La Spada F."/>
            <person name="Cacciola S.O."/>
            <person name="Dionisio G."/>
        </authorList>
    </citation>
    <scope>NUCLEOTIDE SEQUENCE [LARGE SCALE GENOMIC DNA]</scope>
    <source>
        <strain evidence="2 3">VK10A</strain>
    </source>
</reference>
<feature type="domain" description="Transferrin receptor-like dimerisation" evidence="1">
    <location>
        <begin position="20"/>
        <end position="132"/>
    </location>
</feature>
<dbReference type="InterPro" id="IPR039373">
    <property type="entry name" value="Peptidase_M28B"/>
</dbReference>
<dbReference type="Pfam" id="PF04253">
    <property type="entry name" value="TFR_dimer"/>
    <property type="match status" value="1"/>
</dbReference>
<evidence type="ECO:0000259" key="1">
    <source>
        <dbReference type="Pfam" id="PF04253"/>
    </source>
</evidence>
<proteinExistence type="predicted"/>
<keyword evidence="3" id="KW-1185">Reference proteome</keyword>
<gene>
    <name evidence="2" type="ORF">V7S43_011815</name>
</gene>
<protein>
    <recommendedName>
        <fullName evidence="1">Transferrin receptor-like dimerisation domain-containing protein</fullName>
    </recommendedName>
</protein>
<accession>A0ABD3FBV3</accession>
<sequence>MHDGLQHLEQRFADAGMIVNVAKLYAAIENFRVKADSFQSTERELTSSTDASAIRLWNDKAVQLERQLLSSNGLPHRPWYKHVIFGPGFYEGYTGAAFPGITDCLAFDDDAATIQVHVDEVTHVVNSAADYFVSNYPYG</sequence>
<organism evidence="2 3">
    <name type="scientific">Phytophthora oleae</name>
    <dbReference type="NCBI Taxonomy" id="2107226"/>
    <lineage>
        <taxon>Eukaryota</taxon>
        <taxon>Sar</taxon>
        <taxon>Stramenopiles</taxon>
        <taxon>Oomycota</taxon>
        <taxon>Peronosporomycetes</taxon>
        <taxon>Peronosporales</taxon>
        <taxon>Peronosporaceae</taxon>
        <taxon>Phytophthora</taxon>
    </lineage>
</organism>